<dbReference type="Gene3D" id="3.30.420.10">
    <property type="entry name" value="Ribonuclease H-like superfamily/Ribonuclease H"/>
    <property type="match status" value="1"/>
</dbReference>
<evidence type="ECO:0000259" key="1">
    <source>
        <dbReference type="PROSITE" id="PS50879"/>
    </source>
</evidence>
<name>A0AA39PVC6_9AGAR</name>
<evidence type="ECO:0000313" key="3">
    <source>
        <dbReference type="Proteomes" id="UP001175228"/>
    </source>
</evidence>
<dbReference type="PROSITE" id="PS50879">
    <property type="entry name" value="RNASE_H_1"/>
    <property type="match status" value="1"/>
</dbReference>
<dbReference type="Proteomes" id="UP001175228">
    <property type="component" value="Unassembled WGS sequence"/>
</dbReference>
<reference evidence="2" key="1">
    <citation type="submission" date="2023-06" db="EMBL/GenBank/DDBJ databases">
        <authorList>
            <consortium name="Lawrence Berkeley National Laboratory"/>
            <person name="Ahrendt S."/>
            <person name="Sahu N."/>
            <person name="Indic B."/>
            <person name="Wong-Bajracharya J."/>
            <person name="Merenyi Z."/>
            <person name="Ke H.-M."/>
            <person name="Monk M."/>
            <person name="Kocsube S."/>
            <person name="Drula E."/>
            <person name="Lipzen A."/>
            <person name="Balint B."/>
            <person name="Henrissat B."/>
            <person name="Andreopoulos B."/>
            <person name="Martin F.M."/>
            <person name="Harder C.B."/>
            <person name="Rigling D."/>
            <person name="Ford K.L."/>
            <person name="Foster G.D."/>
            <person name="Pangilinan J."/>
            <person name="Papanicolaou A."/>
            <person name="Barry K."/>
            <person name="LaButti K."/>
            <person name="Viragh M."/>
            <person name="Koriabine M."/>
            <person name="Yan M."/>
            <person name="Riley R."/>
            <person name="Champramary S."/>
            <person name="Plett K.L."/>
            <person name="Tsai I.J."/>
            <person name="Slot J."/>
            <person name="Sipos G."/>
            <person name="Plett J."/>
            <person name="Nagy L.G."/>
            <person name="Grigoriev I.V."/>
        </authorList>
    </citation>
    <scope>NUCLEOTIDE SEQUENCE</scope>
    <source>
        <strain evidence="2">HWK02</strain>
    </source>
</reference>
<comment type="caution">
    <text evidence="2">The sequence shown here is derived from an EMBL/GenBank/DDBJ whole genome shotgun (WGS) entry which is preliminary data.</text>
</comment>
<dbReference type="EMBL" id="JAUEPU010000036">
    <property type="protein sequence ID" value="KAK0489848.1"/>
    <property type="molecule type" value="Genomic_DNA"/>
</dbReference>
<gene>
    <name evidence="2" type="ORF">EDD18DRAFT_1311183</name>
</gene>
<keyword evidence="3" id="KW-1185">Reference proteome</keyword>
<sequence length="209" mass="23225">MLHVAKDLNVRLDMLVPSQEVWRQIPLWYHIGFKTKTGRRYGLKAYKCLMTNHGVETAGEAADVEQRLDSPNHTKQQNSAKLTLNELVEKWDPCRLDSNDGLELTADDQAANQVAKEQDGRIRFNPDLGNKDPLTDGIWIFTSGWDTHPKPGDDEGIIAISIAYTDGSSYENGTAEACVGAGVWFGEADDRNIFLRLPGPNQTNNAAEI</sequence>
<dbReference type="InterPro" id="IPR012337">
    <property type="entry name" value="RNaseH-like_sf"/>
</dbReference>
<evidence type="ECO:0000313" key="2">
    <source>
        <dbReference type="EMBL" id="KAK0489848.1"/>
    </source>
</evidence>
<proteinExistence type="predicted"/>
<dbReference type="SUPFAM" id="SSF53098">
    <property type="entry name" value="Ribonuclease H-like"/>
    <property type="match status" value="1"/>
</dbReference>
<dbReference type="GO" id="GO:0004523">
    <property type="term" value="F:RNA-DNA hybrid ribonuclease activity"/>
    <property type="evidence" value="ECO:0007669"/>
    <property type="project" value="InterPro"/>
</dbReference>
<dbReference type="InterPro" id="IPR002156">
    <property type="entry name" value="RNaseH_domain"/>
</dbReference>
<dbReference type="GO" id="GO:0003676">
    <property type="term" value="F:nucleic acid binding"/>
    <property type="evidence" value="ECO:0007669"/>
    <property type="project" value="InterPro"/>
</dbReference>
<feature type="domain" description="RNase H type-1" evidence="1">
    <location>
        <begin position="157"/>
        <end position="209"/>
    </location>
</feature>
<organism evidence="2 3">
    <name type="scientific">Armillaria luteobubalina</name>
    <dbReference type="NCBI Taxonomy" id="153913"/>
    <lineage>
        <taxon>Eukaryota</taxon>
        <taxon>Fungi</taxon>
        <taxon>Dikarya</taxon>
        <taxon>Basidiomycota</taxon>
        <taxon>Agaricomycotina</taxon>
        <taxon>Agaricomycetes</taxon>
        <taxon>Agaricomycetidae</taxon>
        <taxon>Agaricales</taxon>
        <taxon>Marasmiineae</taxon>
        <taxon>Physalacriaceae</taxon>
        <taxon>Armillaria</taxon>
    </lineage>
</organism>
<dbReference type="AlphaFoldDB" id="A0AA39PVC6"/>
<accession>A0AA39PVC6</accession>
<dbReference type="InterPro" id="IPR036397">
    <property type="entry name" value="RNaseH_sf"/>
</dbReference>
<protein>
    <recommendedName>
        <fullName evidence="1">RNase H type-1 domain-containing protein</fullName>
    </recommendedName>
</protein>